<feature type="region of interest" description="Disordered" evidence="1">
    <location>
        <begin position="1"/>
        <end position="195"/>
    </location>
</feature>
<dbReference type="SUPFAM" id="SSF52047">
    <property type="entry name" value="RNI-like"/>
    <property type="match status" value="1"/>
</dbReference>
<evidence type="ECO:0008006" key="4">
    <source>
        <dbReference type="Google" id="ProtNLM"/>
    </source>
</evidence>
<evidence type="ECO:0000256" key="1">
    <source>
        <dbReference type="SAM" id="MobiDB-lite"/>
    </source>
</evidence>
<reference evidence="2 3" key="1">
    <citation type="submission" date="2020-11" db="EMBL/GenBank/DDBJ databases">
        <title>Kefir isolates.</title>
        <authorList>
            <person name="Marcisauskas S."/>
            <person name="Kim Y."/>
            <person name="Blasche S."/>
        </authorList>
    </citation>
    <scope>NUCLEOTIDE SEQUENCE [LARGE SCALE GENOMIC DNA]</scope>
    <source>
        <strain evidence="2 3">KR</strain>
    </source>
</reference>
<name>A0A9P6W0G5_RHOMI</name>
<comment type="caution">
    <text evidence="2">The sequence shown here is derived from an EMBL/GenBank/DDBJ whole genome shotgun (WGS) entry which is preliminary data.</text>
</comment>
<dbReference type="EMBL" id="PUHQ01000056">
    <property type="protein sequence ID" value="KAG0659203.1"/>
    <property type="molecule type" value="Genomic_DNA"/>
</dbReference>
<dbReference type="OrthoDB" id="2535448at2759"/>
<keyword evidence="3" id="KW-1185">Reference proteome</keyword>
<dbReference type="AlphaFoldDB" id="A0A9P6W0G5"/>
<evidence type="ECO:0000313" key="2">
    <source>
        <dbReference type="EMBL" id="KAG0659203.1"/>
    </source>
</evidence>
<feature type="compositionally biased region" description="Low complexity" evidence="1">
    <location>
        <begin position="17"/>
        <end position="34"/>
    </location>
</feature>
<feature type="compositionally biased region" description="Low complexity" evidence="1">
    <location>
        <begin position="642"/>
        <end position="659"/>
    </location>
</feature>
<organism evidence="2 3">
    <name type="scientific">Rhodotorula mucilaginosa</name>
    <name type="common">Yeast</name>
    <name type="synonym">Rhodotorula rubra</name>
    <dbReference type="NCBI Taxonomy" id="5537"/>
    <lineage>
        <taxon>Eukaryota</taxon>
        <taxon>Fungi</taxon>
        <taxon>Dikarya</taxon>
        <taxon>Basidiomycota</taxon>
        <taxon>Pucciniomycotina</taxon>
        <taxon>Microbotryomycetes</taxon>
        <taxon>Sporidiobolales</taxon>
        <taxon>Sporidiobolaceae</taxon>
        <taxon>Rhodotorula</taxon>
    </lineage>
</organism>
<feature type="region of interest" description="Disordered" evidence="1">
    <location>
        <begin position="627"/>
        <end position="659"/>
    </location>
</feature>
<sequence>MPKTRSSNRTARDDRPSPALDPATAVAAAGPSSSRGTTLNPTRRRVPGDDDGEDSETIPRSSTRRLADSSIEVEVEGAPRRSTKRRKPDIDDDDELFEGLPSRLPPVPKPLRSRRHRTIVEAVPSAPGAYPNAVPSTSRNPFGASTSRGRVFFAAGRDSPSLSPPSAAAEAFDLGLEGGGPDRDDDDDYKRLSLLDDDREPADRLTRLPRELLQHIFSYIAAPESPPPPAAAARAGVVAPLGGGGGGAGAGGGQARAVVPAGPNANNNANNNNAAPPPAAEPHRIDRHSLALAARTCRQLLSHARLALYRDLHVETRVQAHALHRALHANEMSKDVRHVTANVELMARTSSQWTGWFIFHSMHSLCGIIGSCRNLLTLTLYMPIDSAAWAQSLCQSLVDLKSLHTLTKDLYETGKHPKNKRAVGKKEGMDVGWVKRKKPAMWAVSQLVKPLGTLKGLHTLRICGLSSDSSTLPAPPPHSLRLTEVVLVDVNITNMDLMQVLGDAKSLTKLTLWGSSLLSKRGLAHVLRKCPSLVDLRVGGSWFGAKEEDDKHFPLNDVLPILTRLKILHISGSLISPSALEIPTVALSHLFVQACAAWTPSAVHASLSKMSHDPPAVSRLTLPAMAETASSRSNHLGRRHNNNNNAGSASTTGQATAQGWNETWRFTVRKTGEAKGCIVEASMSETDPEIDDGRPVASDSESD</sequence>
<accession>A0A9P6W0G5</accession>
<feature type="region of interest" description="Disordered" evidence="1">
    <location>
        <begin position="678"/>
        <end position="703"/>
    </location>
</feature>
<dbReference type="InterPro" id="IPR032675">
    <property type="entry name" value="LRR_dom_sf"/>
</dbReference>
<proteinExistence type="predicted"/>
<feature type="compositionally biased region" description="Low complexity" evidence="1">
    <location>
        <begin position="159"/>
        <end position="175"/>
    </location>
</feature>
<evidence type="ECO:0000313" key="3">
    <source>
        <dbReference type="Proteomes" id="UP000777482"/>
    </source>
</evidence>
<dbReference type="Gene3D" id="3.80.10.10">
    <property type="entry name" value="Ribonuclease Inhibitor"/>
    <property type="match status" value="1"/>
</dbReference>
<dbReference type="Proteomes" id="UP000777482">
    <property type="component" value="Unassembled WGS sequence"/>
</dbReference>
<protein>
    <recommendedName>
        <fullName evidence="4">F-box domain-containing protein</fullName>
    </recommendedName>
</protein>
<feature type="compositionally biased region" description="Polar residues" evidence="1">
    <location>
        <begin position="134"/>
        <end position="148"/>
    </location>
</feature>
<gene>
    <name evidence="2" type="ORF">C6P46_005256</name>
</gene>